<gene>
    <name evidence="4" type="ORF">DASC09_009470</name>
</gene>
<comment type="caution">
    <text evidence="4">The sequence shown here is derived from an EMBL/GenBank/DDBJ whole genome shotgun (WGS) entry which is preliminary data.</text>
</comment>
<dbReference type="Gene3D" id="3.80.10.10">
    <property type="entry name" value="Ribonuclease Inhibitor"/>
    <property type="match status" value="1"/>
</dbReference>
<dbReference type="Proteomes" id="UP001360560">
    <property type="component" value="Unassembled WGS sequence"/>
</dbReference>
<dbReference type="PANTHER" id="PTHR46652">
    <property type="entry name" value="LEUCINE-RICH REPEAT AND IQ DOMAIN-CONTAINING PROTEIN 1-RELATED"/>
    <property type="match status" value="1"/>
</dbReference>
<feature type="transmembrane region" description="Helical" evidence="3">
    <location>
        <begin position="456"/>
        <end position="474"/>
    </location>
</feature>
<dbReference type="Pfam" id="PF12799">
    <property type="entry name" value="LRR_4"/>
    <property type="match status" value="1"/>
</dbReference>
<organism evidence="4 5">
    <name type="scientific">Saccharomycopsis crataegensis</name>
    <dbReference type="NCBI Taxonomy" id="43959"/>
    <lineage>
        <taxon>Eukaryota</taxon>
        <taxon>Fungi</taxon>
        <taxon>Dikarya</taxon>
        <taxon>Ascomycota</taxon>
        <taxon>Saccharomycotina</taxon>
        <taxon>Saccharomycetes</taxon>
        <taxon>Saccharomycopsidaceae</taxon>
        <taxon>Saccharomycopsis</taxon>
    </lineage>
</organism>
<dbReference type="PANTHER" id="PTHR46652:SF3">
    <property type="entry name" value="LEUCINE-RICH REPEAT-CONTAINING PROTEIN 9"/>
    <property type="match status" value="1"/>
</dbReference>
<dbReference type="InterPro" id="IPR001611">
    <property type="entry name" value="Leu-rich_rpt"/>
</dbReference>
<evidence type="ECO:0000256" key="1">
    <source>
        <dbReference type="ARBA" id="ARBA00022614"/>
    </source>
</evidence>
<evidence type="ECO:0000256" key="2">
    <source>
        <dbReference type="ARBA" id="ARBA00022737"/>
    </source>
</evidence>
<dbReference type="InterPro" id="IPR025875">
    <property type="entry name" value="Leu-rich_rpt_4"/>
</dbReference>
<evidence type="ECO:0000313" key="4">
    <source>
        <dbReference type="EMBL" id="GMM33622.1"/>
    </source>
</evidence>
<dbReference type="InterPro" id="IPR050836">
    <property type="entry name" value="SDS22/Internalin_LRR"/>
</dbReference>
<dbReference type="PROSITE" id="PS51450">
    <property type="entry name" value="LRR"/>
    <property type="match status" value="4"/>
</dbReference>
<sequence>MINQSIKKTKEKMPLVLDDLPTEILLKIFRHVSNLQSLAHCRIATIDRITIQCIDHYLFENVNFYYCLPITPNSSIDNDHQLYNFDDGINVVVEKDQPSVNLQYSEIDKFQEISKFFHTVTIRSSWFYNDMSREYIFNLEECQSNWTRFVKFVNCLSSMTTLITDIESLSCDSSSLHSLSLYRYKGNIVENFPRLGELQHLSVDLRYDMVEILRATTSKGQISFPKLQSLTILRGLEEFDGRFWGPIAPNLSEVKVNLGQSSTLRNLNGHELGSLKRLELETYQEFDNVLGKFTKLEELKVTQQGEGGGIWDLEKARKSLNKAEFSFSNITVMENLHGLTTLQQLILNTNKIGKIQGLEDLVNLKVLNLSNNCIKKIENLSSLKNLRVLNLRGNMITKMENLDQLRSLVELDLNRNQIKKIENIGRLSKLEVLRIFNTTKTKSEIRDLRMSNHDKLWIIISFCIVLLCVVLQIIKQTP</sequence>
<dbReference type="SUPFAM" id="SSF52058">
    <property type="entry name" value="L domain-like"/>
    <property type="match status" value="1"/>
</dbReference>
<dbReference type="InterPro" id="IPR032675">
    <property type="entry name" value="LRR_dom_sf"/>
</dbReference>
<dbReference type="EMBL" id="BTFZ01000002">
    <property type="protein sequence ID" value="GMM33622.1"/>
    <property type="molecule type" value="Genomic_DNA"/>
</dbReference>
<evidence type="ECO:0008006" key="6">
    <source>
        <dbReference type="Google" id="ProtNLM"/>
    </source>
</evidence>
<keyword evidence="3" id="KW-0812">Transmembrane</keyword>
<dbReference type="InterPro" id="IPR003591">
    <property type="entry name" value="Leu-rich_rpt_typical-subtyp"/>
</dbReference>
<dbReference type="SMART" id="SM00365">
    <property type="entry name" value="LRR_SD22"/>
    <property type="match status" value="4"/>
</dbReference>
<keyword evidence="1" id="KW-0433">Leucine-rich repeat</keyword>
<dbReference type="RefSeq" id="XP_064850622.1">
    <property type="nucleotide sequence ID" value="XM_064994550.1"/>
</dbReference>
<accession>A0AAV5QG61</accession>
<protein>
    <recommendedName>
        <fullName evidence="6">F-box domain-containing protein</fullName>
    </recommendedName>
</protein>
<dbReference type="GeneID" id="90071601"/>
<proteinExistence type="predicted"/>
<keyword evidence="3" id="KW-0472">Membrane</keyword>
<keyword evidence="5" id="KW-1185">Reference proteome</keyword>
<name>A0AAV5QG61_9ASCO</name>
<dbReference type="AlphaFoldDB" id="A0AAV5QG61"/>
<keyword evidence="2" id="KW-0677">Repeat</keyword>
<dbReference type="SMART" id="SM00369">
    <property type="entry name" value="LRR_TYP"/>
    <property type="match status" value="2"/>
</dbReference>
<evidence type="ECO:0000256" key="3">
    <source>
        <dbReference type="SAM" id="Phobius"/>
    </source>
</evidence>
<evidence type="ECO:0000313" key="5">
    <source>
        <dbReference type="Proteomes" id="UP001360560"/>
    </source>
</evidence>
<keyword evidence="3" id="KW-1133">Transmembrane helix</keyword>
<reference evidence="4 5" key="1">
    <citation type="journal article" date="2023" name="Elife">
        <title>Identification of key yeast species and microbe-microbe interactions impacting larval growth of Drosophila in the wild.</title>
        <authorList>
            <person name="Mure A."/>
            <person name="Sugiura Y."/>
            <person name="Maeda R."/>
            <person name="Honda K."/>
            <person name="Sakurai N."/>
            <person name="Takahashi Y."/>
            <person name="Watada M."/>
            <person name="Katoh T."/>
            <person name="Gotoh A."/>
            <person name="Gotoh Y."/>
            <person name="Taniguchi I."/>
            <person name="Nakamura K."/>
            <person name="Hayashi T."/>
            <person name="Katayama T."/>
            <person name="Uemura T."/>
            <person name="Hattori Y."/>
        </authorList>
    </citation>
    <scope>NUCLEOTIDE SEQUENCE [LARGE SCALE GENOMIC DNA]</scope>
    <source>
        <strain evidence="4 5">SC-9</strain>
    </source>
</reference>